<keyword evidence="4" id="KW-1185">Reference proteome</keyword>
<dbReference type="OrthoDB" id="6383004at2759"/>
<dbReference type="GO" id="GO:0003677">
    <property type="term" value="F:DNA binding"/>
    <property type="evidence" value="ECO:0007669"/>
    <property type="project" value="InterPro"/>
</dbReference>
<evidence type="ECO:0000313" key="4">
    <source>
        <dbReference type="Proteomes" id="UP000677054"/>
    </source>
</evidence>
<feature type="compositionally biased region" description="Low complexity" evidence="1">
    <location>
        <begin position="369"/>
        <end position="384"/>
    </location>
</feature>
<reference evidence="3" key="1">
    <citation type="submission" date="2020-11" db="EMBL/GenBank/DDBJ databases">
        <authorList>
            <person name="Tran Van P."/>
        </authorList>
    </citation>
    <scope>NUCLEOTIDE SEQUENCE</scope>
</reference>
<dbReference type="AlphaFoldDB" id="A0A7R9AG64"/>
<dbReference type="InterPro" id="IPR001739">
    <property type="entry name" value="Methyl_CpG_DNA-bd"/>
</dbReference>
<name>A0A7R9AG64_9CRUS</name>
<dbReference type="GO" id="GO:0010369">
    <property type="term" value="C:chromocenter"/>
    <property type="evidence" value="ECO:0007669"/>
    <property type="project" value="TreeGrafter"/>
</dbReference>
<dbReference type="EMBL" id="LR904918">
    <property type="protein sequence ID" value="CAD7253176.1"/>
    <property type="molecule type" value="Genomic_DNA"/>
</dbReference>
<gene>
    <name evidence="3" type="ORF">DSTB1V02_LOCUS12926</name>
</gene>
<feature type="region of interest" description="Disordered" evidence="1">
    <location>
        <begin position="365"/>
        <end position="447"/>
    </location>
</feature>
<dbReference type="SMART" id="SM00391">
    <property type="entry name" value="MBD"/>
    <property type="match status" value="1"/>
</dbReference>
<dbReference type="InterPro" id="IPR016177">
    <property type="entry name" value="DNA-bd_dom_sf"/>
</dbReference>
<feature type="compositionally biased region" description="Basic residues" evidence="1">
    <location>
        <begin position="12"/>
        <end position="36"/>
    </location>
</feature>
<feature type="region of interest" description="Disordered" evidence="1">
    <location>
        <begin position="284"/>
        <end position="344"/>
    </location>
</feature>
<organism evidence="3">
    <name type="scientific">Darwinula stevensoni</name>
    <dbReference type="NCBI Taxonomy" id="69355"/>
    <lineage>
        <taxon>Eukaryota</taxon>
        <taxon>Metazoa</taxon>
        <taxon>Ecdysozoa</taxon>
        <taxon>Arthropoda</taxon>
        <taxon>Crustacea</taxon>
        <taxon>Oligostraca</taxon>
        <taxon>Ostracoda</taxon>
        <taxon>Podocopa</taxon>
        <taxon>Podocopida</taxon>
        <taxon>Darwinulocopina</taxon>
        <taxon>Darwinuloidea</taxon>
        <taxon>Darwinulidae</taxon>
        <taxon>Darwinula</taxon>
    </lineage>
</organism>
<feature type="compositionally biased region" description="Polar residues" evidence="1">
    <location>
        <begin position="385"/>
        <end position="400"/>
    </location>
</feature>
<proteinExistence type="predicted"/>
<dbReference type="PROSITE" id="PS50982">
    <property type="entry name" value="MBD"/>
    <property type="match status" value="1"/>
</dbReference>
<dbReference type="PANTHER" id="PTHR16112">
    <property type="entry name" value="METHYL-CPG BINDING PROTEIN, DROSOPHILA"/>
    <property type="match status" value="1"/>
</dbReference>
<accession>A0A7R9AG64</accession>
<dbReference type="SUPFAM" id="SSF54171">
    <property type="entry name" value="DNA-binding domain"/>
    <property type="match status" value="1"/>
</dbReference>
<dbReference type="EMBL" id="CAJPEV010005401">
    <property type="protein sequence ID" value="CAG0903116.1"/>
    <property type="molecule type" value="Genomic_DNA"/>
</dbReference>
<evidence type="ECO:0000256" key="1">
    <source>
        <dbReference type="SAM" id="MobiDB-lite"/>
    </source>
</evidence>
<sequence length="720" mass="76000">MQGNVSDVMSHNFHHPHHGHPHNHGHIHGHGHNHGHGLTHGVITCPAPPRHLAPHDPSLPHSHSHAYFHPPPFYEHQHHSFNPPPNANPVGINSYPCYPSGEALPVFPPPGKIPHPYPCLPPSAPHPPSHVHPDHRQMFVPWHQPHPDLQSHAQSQGQVQVQVQAQPPAGLEAPAPDDWRRRRSVHYKYPSNPLRVAFVPRGWKREIVNQSVIYITPSQVELCSMEEVCSYLLSAGTCKCGLHCPLNVPQVFCFDPQVPSCGMGSEPNTPVSVCGVHSQSQFPASIPPPIDTSSPRTHDEGGVRVSTNMEGGDNLMKSDSRVGGQESPYPWKGKKGVKDVGSPPTFLDDPSAYLAQQAAILNETLKPGTDTSSSSLSEFSPSTSEMNTSVESEDSQVVHTTTREDGSGARSASIGEPPPKKKHKKKDRKVEGSVQSPTISATCQLGPDDNMNHGQSTRMAAPITASTAISIVTQQPPTIGMPLLQVLSPTTATGFLSSPGGTGTPTGIICLGTGPGGTQLTNQLTIPMQFGLGPISGPGFVGPGPGKRKSRRKRSQAQTVASMLQSTSQSHQHQLGVNFGGMGTGFIVPSTALLPTFGSMLGAAAVIIPSSTANTGTGKLGGGIGTSVGPRLLGPGNVVVGSAADWGSAFGGAQLVTNTTTTVFLPSIPILPNGTILTTGDMGAAIMNKPILSPMPSQLNKLQPLLPPTSQSCFLFTSFP</sequence>
<feature type="domain" description="MBD" evidence="2">
    <location>
        <begin position="189"/>
        <end position="259"/>
    </location>
</feature>
<evidence type="ECO:0000259" key="2">
    <source>
        <dbReference type="PROSITE" id="PS50982"/>
    </source>
</evidence>
<evidence type="ECO:0000313" key="3">
    <source>
        <dbReference type="EMBL" id="CAD7253176.1"/>
    </source>
</evidence>
<dbReference type="Proteomes" id="UP000677054">
    <property type="component" value="Unassembled WGS sequence"/>
</dbReference>
<feature type="region of interest" description="Disordered" evidence="1">
    <location>
        <begin position="1"/>
        <end position="36"/>
    </location>
</feature>
<protein>
    <recommendedName>
        <fullName evidence="2">MBD domain-containing protein</fullName>
    </recommendedName>
</protein>
<dbReference type="PANTHER" id="PTHR16112:SF16">
    <property type="entry name" value="SIX-BANDED, ISOFORM H"/>
    <property type="match status" value="1"/>
</dbReference>
<feature type="compositionally biased region" description="Polar residues" evidence="1">
    <location>
        <begin position="433"/>
        <end position="443"/>
    </location>
</feature>
<dbReference type="GO" id="GO:0005634">
    <property type="term" value="C:nucleus"/>
    <property type="evidence" value="ECO:0007669"/>
    <property type="project" value="TreeGrafter"/>
</dbReference>
<dbReference type="GO" id="GO:0003682">
    <property type="term" value="F:chromatin binding"/>
    <property type="evidence" value="ECO:0007669"/>
    <property type="project" value="TreeGrafter"/>
</dbReference>